<dbReference type="Proteomes" id="UP000269221">
    <property type="component" value="Unassembled WGS sequence"/>
</dbReference>
<feature type="domain" description="C2H2-type" evidence="10">
    <location>
        <begin position="162"/>
        <end position="189"/>
    </location>
</feature>
<dbReference type="FunFam" id="3.30.160.60:FF:000688">
    <property type="entry name" value="zinc finger protein 197 isoform X1"/>
    <property type="match status" value="1"/>
</dbReference>
<dbReference type="InterPro" id="IPR013087">
    <property type="entry name" value="Znf_C2H2_type"/>
</dbReference>
<evidence type="ECO:0000259" key="10">
    <source>
        <dbReference type="PROSITE" id="PS50157"/>
    </source>
</evidence>
<evidence type="ECO:0000313" key="12">
    <source>
        <dbReference type="Proteomes" id="UP000269221"/>
    </source>
</evidence>
<feature type="domain" description="C2H2-type" evidence="10">
    <location>
        <begin position="106"/>
        <end position="133"/>
    </location>
</feature>
<keyword evidence="3" id="KW-0677">Repeat</keyword>
<name>A0A3M0J4N8_HIRRU</name>
<dbReference type="PROSITE" id="PS00028">
    <property type="entry name" value="ZINC_FINGER_C2H2_1"/>
    <property type="match status" value="3"/>
</dbReference>
<keyword evidence="12" id="KW-1185">Reference proteome</keyword>
<feature type="region of interest" description="Disordered" evidence="9">
    <location>
        <begin position="1"/>
        <end position="65"/>
    </location>
</feature>
<dbReference type="FunFam" id="3.30.160.60:FF:000295">
    <property type="entry name" value="zinc finger protein 19"/>
    <property type="match status" value="1"/>
</dbReference>
<dbReference type="GO" id="GO:0000978">
    <property type="term" value="F:RNA polymerase II cis-regulatory region sequence-specific DNA binding"/>
    <property type="evidence" value="ECO:0007669"/>
    <property type="project" value="TreeGrafter"/>
</dbReference>
<keyword evidence="4 8" id="KW-0863">Zinc-finger</keyword>
<sequence length="269" mass="30089">MKNSKAGGKCPLEGHWGVPVVAGGRGSLEEQSPVSPRSPDRDEHHNSQGAEDGDRGGQIPASEPHGRSRFEQLHSTGNQQGEKATEILQEEALQPISGCNKEERPTLCQEGGQSFSQSNTPGQHEIIHTGESPCECPECGKRFQRSSSLLMHQRIHTEERPFHCHNCRKGFKHNFSLIRHQRIHTGEMPYKCAECRKGFHQSFQLIIHQMIHNGKRPYQCGECGMSFSISSHLIQTWGSKPGNGPTHIPLLGKSLSRSSHLSRHQQRHR</sequence>
<evidence type="ECO:0000256" key="3">
    <source>
        <dbReference type="ARBA" id="ARBA00022737"/>
    </source>
</evidence>
<dbReference type="GO" id="GO:0000981">
    <property type="term" value="F:DNA-binding transcription factor activity, RNA polymerase II-specific"/>
    <property type="evidence" value="ECO:0007669"/>
    <property type="project" value="TreeGrafter"/>
</dbReference>
<feature type="compositionally biased region" description="Basic residues" evidence="9">
    <location>
        <begin position="260"/>
        <end position="269"/>
    </location>
</feature>
<dbReference type="EMBL" id="QRBI01000176">
    <property type="protein sequence ID" value="RMB96351.1"/>
    <property type="molecule type" value="Genomic_DNA"/>
</dbReference>
<evidence type="ECO:0000256" key="4">
    <source>
        <dbReference type="ARBA" id="ARBA00022771"/>
    </source>
</evidence>
<organism evidence="11 12">
    <name type="scientific">Hirundo rustica rustica</name>
    <dbReference type="NCBI Taxonomy" id="333673"/>
    <lineage>
        <taxon>Eukaryota</taxon>
        <taxon>Metazoa</taxon>
        <taxon>Chordata</taxon>
        <taxon>Craniata</taxon>
        <taxon>Vertebrata</taxon>
        <taxon>Euteleostomi</taxon>
        <taxon>Archelosauria</taxon>
        <taxon>Archosauria</taxon>
        <taxon>Dinosauria</taxon>
        <taxon>Saurischia</taxon>
        <taxon>Theropoda</taxon>
        <taxon>Coelurosauria</taxon>
        <taxon>Aves</taxon>
        <taxon>Neognathae</taxon>
        <taxon>Neoaves</taxon>
        <taxon>Telluraves</taxon>
        <taxon>Australaves</taxon>
        <taxon>Passeriformes</taxon>
        <taxon>Sylvioidea</taxon>
        <taxon>Hirundinidae</taxon>
        <taxon>Hirundo</taxon>
    </lineage>
</organism>
<keyword evidence="6" id="KW-0804">Transcription</keyword>
<protein>
    <recommendedName>
        <fullName evidence="10">C2H2-type domain-containing protein</fullName>
    </recommendedName>
</protein>
<feature type="compositionally biased region" description="Polar residues" evidence="9">
    <location>
        <begin position="111"/>
        <end position="122"/>
    </location>
</feature>
<dbReference type="FunFam" id="3.30.160.60:FF:000446">
    <property type="entry name" value="Zinc finger protein"/>
    <property type="match status" value="1"/>
</dbReference>
<dbReference type="STRING" id="333673.A0A3M0J4N8"/>
<dbReference type="FunFam" id="3.30.160.60:FF:000016">
    <property type="entry name" value="zinc finger protein 37 homolog"/>
    <property type="match status" value="1"/>
</dbReference>
<evidence type="ECO:0000256" key="6">
    <source>
        <dbReference type="ARBA" id="ARBA00023163"/>
    </source>
</evidence>
<feature type="domain" description="C2H2-type" evidence="10">
    <location>
        <begin position="134"/>
        <end position="161"/>
    </location>
</feature>
<feature type="region of interest" description="Disordered" evidence="9">
    <location>
        <begin position="102"/>
        <end position="123"/>
    </location>
</feature>
<keyword evidence="7" id="KW-0539">Nucleus</keyword>
<dbReference type="GO" id="GO:0005634">
    <property type="term" value="C:nucleus"/>
    <property type="evidence" value="ECO:0007669"/>
    <property type="project" value="UniProtKB-SubCell"/>
</dbReference>
<keyword evidence="2" id="KW-0479">Metal-binding</keyword>
<evidence type="ECO:0000256" key="1">
    <source>
        <dbReference type="ARBA" id="ARBA00004123"/>
    </source>
</evidence>
<evidence type="ECO:0000256" key="7">
    <source>
        <dbReference type="ARBA" id="ARBA00023242"/>
    </source>
</evidence>
<comment type="subcellular location">
    <subcellularLocation>
        <location evidence="1">Nucleus</location>
    </subcellularLocation>
</comment>
<dbReference type="SUPFAM" id="SSF57667">
    <property type="entry name" value="beta-beta-alpha zinc fingers"/>
    <property type="match status" value="3"/>
</dbReference>
<dbReference type="AlphaFoldDB" id="A0A3M0J4N8"/>
<dbReference type="SMART" id="SM00355">
    <property type="entry name" value="ZnF_C2H2"/>
    <property type="match status" value="3"/>
</dbReference>
<evidence type="ECO:0000256" key="9">
    <source>
        <dbReference type="SAM" id="MobiDB-lite"/>
    </source>
</evidence>
<gene>
    <name evidence="11" type="ORF">DUI87_27152</name>
</gene>
<evidence type="ECO:0000313" key="11">
    <source>
        <dbReference type="EMBL" id="RMB96351.1"/>
    </source>
</evidence>
<accession>A0A3M0J4N8</accession>
<evidence type="ECO:0000256" key="8">
    <source>
        <dbReference type="PROSITE-ProRule" id="PRU00042"/>
    </source>
</evidence>
<dbReference type="GO" id="GO:0008270">
    <property type="term" value="F:zinc ion binding"/>
    <property type="evidence" value="ECO:0007669"/>
    <property type="project" value="UniProtKB-KW"/>
</dbReference>
<feature type="region of interest" description="Disordered" evidence="9">
    <location>
        <begin position="245"/>
        <end position="269"/>
    </location>
</feature>
<keyword evidence="5" id="KW-0862">Zinc</keyword>
<dbReference type="PANTHER" id="PTHR23226:SF416">
    <property type="entry name" value="FI01424P"/>
    <property type="match status" value="1"/>
</dbReference>
<dbReference type="PROSITE" id="PS50157">
    <property type="entry name" value="ZINC_FINGER_C2H2_2"/>
    <property type="match status" value="4"/>
</dbReference>
<dbReference type="PANTHER" id="PTHR23226">
    <property type="entry name" value="ZINC FINGER AND SCAN DOMAIN-CONTAINING"/>
    <property type="match status" value="1"/>
</dbReference>
<dbReference type="Gene3D" id="3.30.160.60">
    <property type="entry name" value="Classic Zinc Finger"/>
    <property type="match status" value="5"/>
</dbReference>
<dbReference type="InterPro" id="IPR036236">
    <property type="entry name" value="Znf_C2H2_sf"/>
</dbReference>
<reference evidence="11 12" key="1">
    <citation type="submission" date="2018-07" db="EMBL/GenBank/DDBJ databases">
        <title>A high quality draft genome assembly of the barn swallow (H. rustica rustica).</title>
        <authorList>
            <person name="Formenti G."/>
            <person name="Chiara M."/>
            <person name="Poveda L."/>
            <person name="Francoijs K.-J."/>
            <person name="Bonisoli-Alquati A."/>
            <person name="Canova L."/>
            <person name="Gianfranceschi L."/>
            <person name="Horner D.S."/>
            <person name="Saino N."/>
        </authorList>
    </citation>
    <scope>NUCLEOTIDE SEQUENCE [LARGE SCALE GENOMIC DNA]</scope>
    <source>
        <strain evidence="11">Chelidonia</strain>
        <tissue evidence="11">Blood</tissue>
    </source>
</reference>
<comment type="caution">
    <text evidence="11">The sequence shown here is derived from an EMBL/GenBank/DDBJ whole genome shotgun (WGS) entry which is preliminary data.</text>
</comment>
<dbReference type="Pfam" id="PF00096">
    <property type="entry name" value="zf-C2H2"/>
    <property type="match status" value="3"/>
</dbReference>
<evidence type="ECO:0000256" key="2">
    <source>
        <dbReference type="ARBA" id="ARBA00022723"/>
    </source>
</evidence>
<feature type="domain" description="C2H2-type" evidence="10">
    <location>
        <begin position="190"/>
        <end position="217"/>
    </location>
</feature>
<evidence type="ECO:0000256" key="5">
    <source>
        <dbReference type="ARBA" id="ARBA00022833"/>
    </source>
</evidence>
<proteinExistence type="predicted"/>
<dbReference type="OrthoDB" id="2687452at2759"/>